<dbReference type="Gene3D" id="1.10.10.10">
    <property type="entry name" value="Winged helix-like DNA-binding domain superfamily/Winged helix DNA-binding domain"/>
    <property type="match status" value="1"/>
</dbReference>
<evidence type="ECO:0000313" key="2">
    <source>
        <dbReference type="EMBL" id="AMJ76770.1"/>
    </source>
</evidence>
<gene>
    <name evidence="2" type="ORF">AVL57_01100</name>
</gene>
<feature type="region of interest" description="Disordered" evidence="1">
    <location>
        <begin position="258"/>
        <end position="281"/>
    </location>
</feature>
<protein>
    <recommendedName>
        <fullName evidence="4">Helix-turn-helix domain-containing protein</fullName>
    </recommendedName>
</protein>
<evidence type="ECO:0000313" key="3">
    <source>
        <dbReference type="Proteomes" id="UP000056750"/>
    </source>
</evidence>
<sequence>MTNRNKDNDVLFMATCMFEHLTDTEAYVFSHIAYFACQQKIFNRTFKSTTQAICNKTGYSPNAVRAALDSLIEKKFLQEPELDPKAPRQKYTYYDEISHTLTIGEHAYAIEYAKWLEIALKDAKTKSAGGLVREITFFKVYVGKFNKKTNTLKLNQSKHMHKLLILHGYLYNQTNWNMKKFRPSLNRGVRFLALAFQWSQNTIRRLINSLSDLGFVKYEFKDKAVTFVAVNAIEKLTGFLNVLRETLQSDNLSTNHIPAVTQGPLSAPDALPRPKRSFKPSTPAEAAAFLNNLKA</sequence>
<geneLocation type="plasmid" evidence="2 3">
    <name>pASTE61-200</name>
</geneLocation>
<evidence type="ECO:0008006" key="4">
    <source>
        <dbReference type="Google" id="ProtNLM"/>
    </source>
</evidence>
<proteinExistence type="predicted"/>
<keyword evidence="2" id="KW-0614">Plasmid</keyword>
<reference evidence="2 3" key="1">
    <citation type="submission" date="2015-12" db="EMBL/GenBank/DDBJ databases">
        <title>Intraspecies pangenome expansion in the marine bacterium Alteromonas.</title>
        <authorList>
            <person name="Lopez-Perez M."/>
            <person name="Rodriguez-Valera F."/>
        </authorList>
    </citation>
    <scope>NUCLEOTIDE SEQUENCE [LARGE SCALE GENOMIC DNA]</scope>
    <source>
        <strain evidence="2 3">LMG 21861</strain>
        <plasmid evidence="2 3">pASTE61-200</plasmid>
    </source>
</reference>
<name>A0ABM5YQM3_9ALTE</name>
<evidence type="ECO:0000256" key="1">
    <source>
        <dbReference type="SAM" id="MobiDB-lite"/>
    </source>
</evidence>
<accession>A0ABM5YQM3</accession>
<dbReference type="EMBL" id="CP013927">
    <property type="protein sequence ID" value="AMJ76770.1"/>
    <property type="molecule type" value="Genomic_DNA"/>
</dbReference>
<dbReference type="RefSeq" id="WP_061093809.1">
    <property type="nucleotide sequence ID" value="NZ_CP013927.1"/>
</dbReference>
<dbReference type="InterPro" id="IPR036388">
    <property type="entry name" value="WH-like_DNA-bd_sf"/>
</dbReference>
<keyword evidence="3" id="KW-1185">Reference proteome</keyword>
<dbReference type="Proteomes" id="UP000056750">
    <property type="component" value="Plasmid pASTE61-200"/>
</dbReference>
<organism evidence="2 3">
    <name type="scientific">Alteromonas stellipolaris</name>
    <dbReference type="NCBI Taxonomy" id="233316"/>
    <lineage>
        <taxon>Bacteria</taxon>
        <taxon>Pseudomonadati</taxon>
        <taxon>Pseudomonadota</taxon>
        <taxon>Gammaproteobacteria</taxon>
        <taxon>Alteromonadales</taxon>
        <taxon>Alteromonadaceae</taxon>
        <taxon>Alteromonas/Salinimonas group</taxon>
        <taxon>Alteromonas</taxon>
    </lineage>
</organism>